<protein>
    <submittedName>
        <fullName evidence="3">Luciferase family oxidoreductase group 1</fullName>
    </submittedName>
</protein>
<dbReference type="InterPro" id="IPR050766">
    <property type="entry name" value="Bact_Lucif_Oxidored"/>
</dbReference>
<sequence>MTKSAVSRLRLSVLDQSPISEGSTLGTALRNSIDLAVLAESLGYHRYWVAEHHGSPGFGCMSPEILIGPIAAATSRIHVWSGGVMLPHYSPFKVAENFSMLASLFPGRIDLGVGRASGTGRATALSLQRDRRLPPADDFMDQLTELISYCGTEEQRRAQGMPPANLVTHERPHLWLLGSSAQSAVWAADLGLSYAFADFINAHGGEDAVTEHYREQFTPRAKQPKSETAVAVWAICAETDAEANVLASSFKMLILCLQRGDLIAVPAPQRAAQFLVEYAKRPGSLHMQRRIIVGTPEMVKSGIEAIAAEYDADEVLIVNIVYDHSARKRSYQLIASAFGLVGT</sequence>
<evidence type="ECO:0000313" key="3">
    <source>
        <dbReference type="EMBL" id="RZU35209.1"/>
    </source>
</evidence>
<comment type="caution">
    <text evidence="3">The sequence shown here is derived from an EMBL/GenBank/DDBJ whole genome shotgun (WGS) entry which is preliminary data.</text>
</comment>
<dbReference type="InterPro" id="IPR019949">
    <property type="entry name" value="CmoO-like"/>
</dbReference>
<dbReference type="OrthoDB" id="9780518at2"/>
<evidence type="ECO:0000313" key="4">
    <source>
        <dbReference type="Proteomes" id="UP000292958"/>
    </source>
</evidence>
<dbReference type="PANTHER" id="PTHR30137:SF20">
    <property type="entry name" value="N-ACETYL-S-ALKYLCYSTEINE MONOOXYGENASE"/>
    <property type="match status" value="1"/>
</dbReference>
<name>A0A4Q7YFZ7_9BACT</name>
<organism evidence="3 4">
    <name type="scientific">Edaphobacter modestus</name>
    <dbReference type="NCBI Taxonomy" id="388466"/>
    <lineage>
        <taxon>Bacteria</taxon>
        <taxon>Pseudomonadati</taxon>
        <taxon>Acidobacteriota</taxon>
        <taxon>Terriglobia</taxon>
        <taxon>Terriglobales</taxon>
        <taxon>Acidobacteriaceae</taxon>
        <taxon>Edaphobacter</taxon>
    </lineage>
</organism>
<evidence type="ECO:0000256" key="1">
    <source>
        <dbReference type="ARBA" id="ARBA00007789"/>
    </source>
</evidence>
<dbReference type="RefSeq" id="WP_130424448.1">
    <property type="nucleotide sequence ID" value="NZ_SHKW01000003.1"/>
</dbReference>
<dbReference type="EMBL" id="SHKW01000003">
    <property type="protein sequence ID" value="RZU35209.1"/>
    <property type="molecule type" value="Genomic_DNA"/>
</dbReference>
<dbReference type="NCBIfam" id="TIGR03558">
    <property type="entry name" value="oxido_grp_1"/>
    <property type="match status" value="1"/>
</dbReference>
<evidence type="ECO:0000259" key="2">
    <source>
        <dbReference type="Pfam" id="PF00296"/>
    </source>
</evidence>
<comment type="similarity">
    <text evidence="1">To bacterial alkanal monooxygenase alpha and beta chains.</text>
</comment>
<dbReference type="Pfam" id="PF00296">
    <property type="entry name" value="Bac_luciferase"/>
    <property type="match status" value="1"/>
</dbReference>
<dbReference type="GO" id="GO:0016705">
    <property type="term" value="F:oxidoreductase activity, acting on paired donors, with incorporation or reduction of molecular oxygen"/>
    <property type="evidence" value="ECO:0007669"/>
    <property type="project" value="InterPro"/>
</dbReference>
<accession>A0A4Q7YFZ7</accession>
<proteinExistence type="predicted"/>
<feature type="domain" description="Luciferase-like" evidence="2">
    <location>
        <begin position="11"/>
        <end position="306"/>
    </location>
</feature>
<dbReference type="GO" id="GO:0005829">
    <property type="term" value="C:cytosol"/>
    <property type="evidence" value="ECO:0007669"/>
    <property type="project" value="TreeGrafter"/>
</dbReference>
<dbReference type="InterPro" id="IPR036661">
    <property type="entry name" value="Luciferase-like_sf"/>
</dbReference>
<dbReference type="Proteomes" id="UP000292958">
    <property type="component" value="Unassembled WGS sequence"/>
</dbReference>
<reference evidence="3 4" key="1">
    <citation type="submission" date="2019-02" db="EMBL/GenBank/DDBJ databases">
        <title>Genomic Encyclopedia of Archaeal and Bacterial Type Strains, Phase II (KMG-II): from individual species to whole genera.</title>
        <authorList>
            <person name="Goeker M."/>
        </authorList>
    </citation>
    <scope>NUCLEOTIDE SEQUENCE [LARGE SCALE GENOMIC DNA]</scope>
    <source>
        <strain evidence="3 4">DSM 18101</strain>
    </source>
</reference>
<keyword evidence="4" id="KW-1185">Reference proteome</keyword>
<dbReference type="PANTHER" id="PTHR30137">
    <property type="entry name" value="LUCIFERASE-LIKE MONOOXYGENASE"/>
    <property type="match status" value="1"/>
</dbReference>
<dbReference type="SUPFAM" id="SSF51679">
    <property type="entry name" value="Bacterial luciferase-like"/>
    <property type="match status" value="1"/>
</dbReference>
<dbReference type="AlphaFoldDB" id="A0A4Q7YFZ7"/>
<dbReference type="Gene3D" id="3.20.20.30">
    <property type="entry name" value="Luciferase-like domain"/>
    <property type="match status" value="1"/>
</dbReference>
<dbReference type="InterPro" id="IPR011251">
    <property type="entry name" value="Luciferase-like_dom"/>
</dbReference>
<gene>
    <name evidence="3" type="ORF">BDD14_5969</name>
</gene>
<dbReference type="CDD" id="cd00347">
    <property type="entry name" value="Flavin_utilizing_monoxygenases"/>
    <property type="match status" value="1"/>
</dbReference>